<name>A0AAD7RZR3_9TELE</name>
<dbReference type="PANTHER" id="PTHR37984:SF5">
    <property type="entry name" value="PROTEIN NYNRIN-LIKE"/>
    <property type="match status" value="1"/>
</dbReference>
<reference evidence="2" key="1">
    <citation type="journal article" date="2023" name="Science">
        <title>Genome structures resolve the early diversification of teleost fishes.</title>
        <authorList>
            <person name="Parey E."/>
            <person name="Louis A."/>
            <person name="Montfort J."/>
            <person name="Bouchez O."/>
            <person name="Roques C."/>
            <person name="Iampietro C."/>
            <person name="Lluch J."/>
            <person name="Castinel A."/>
            <person name="Donnadieu C."/>
            <person name="Desvignes T."/>
            <person name="Floi Bucao C."/>
            <person name="Jouanno E."/>
            <person name="Wen M."/>
            <person name="Mejri S."/>
            <person name="Dirks R."/>
            <person name="Jansen H."/>
            <person name="Henkel C."/>
            <person name="Chen W.J."/>
            <person name="Zahm M."/>
            <person name="Cabau C."/>
            <person name="Klopp C."/>
            <person name="Thompson A.W."/>
            <person name="Robinson-Rechavi M."/>
            <person name="Braasch I."/>
            <person name="Lecointre G."/>
            <person name="Bobe J."/>
            <person name="Postlethwait J.H."/>
            <person name="Berthelot C."/>
            <person name="Roest Crollius H."/>
            <person name="Guiguen Y."/>
        </authorList>
    </citation>
    <scope>NUCLEOTIDE SEQUENCE</scope>
    <source>
        <strain evidence="2">NC1722</strain>
    </source>
</reference>
<dbReference type="PANTHER" id="PTHR37984">
    <property type="entry name" value="PROTEIN CBG26694"/>
    <property type="match status" value="1"/>
</dbReference>
<keyword evidence="3" id="KW-1185">Reference proteome</keyword>
<feature type="chain" id="PRO_5042262003" evidence="1">
    <location>
        <begin position="28"/>
        <end position="272"/>
    </location>
</feature>
<keyword evidence="1" id="KW-0732">Signal</keyword>
<dbReference type="EMBL" id="JAINUG010000139">
    <property type="protein sequence ID" value="KAJ8393202.1"/>
    <property type="molecule type" value="Genomic_DNA"/>
</dbReference>
<protein>
    <submittedName>
        <fullName evidence="2">Uncharacterized protein</fullName>
    </submittedName>
</protein>
<dbReference type="InterPro" id="IPR050951">
    <property type="entry name" value="Retrovirus_Pol_polyprotein"/>
</dbReference>
<dbReference type="AlphaFoldDB" id="A0AAD7RZR3"/>
<accession>A0AAD7RZR3</accession>
<evidence type="ECO:0000256" key="1">
    <source>
        <dbReference type="SAM" id="SignalP"/>
    </source>
</evidence>
<sequence>MGRLAGGAESRLNQLCSFVLLCGGCTAAEEQVQDMPSPWAAPAVLVKKKDDSWRFCVNYRRLNAVTKKDYISGSSCDLRSFLRLASYYRWYVQDFATIASLLHRLTDRGRSYIWDDPCSMAFKTLQTASNVGVDEVLSQQGDNGEQAVDGKLAGWLPLTPSQVQEEQEQDATLTHVRGWLAAGREPEWADDAALNAETNTATFPDLGMASGCGRRAVPLMVAGPGRGGSWCSCWCPVPSGTTGPVCLCMEQRGLCSGTTKPFVASGVMHVLL</sequence>
<evidence type="ECO:0000313" key="2">
    <source>
        <dbReference type="EMBL" id="KAJ8393202.1"/>
    </source>
</evidence>
<dbReference type="SUPFAM" id="SSF56672">
    <property type="entry name" value="DNA/RNA polymerases"/>
    <property type="match status" value="1"/>
</dbReference>
<gene>
    <name evidence="2" type="ORF">AAFF_G00062740</name>
</gene>
<evidence type="ECO:0000313" key="3">
    <source>
        <dbReference type="Proteomes" id="UP001221898"/>
    </source>
</evidence>
<proteinExistence type="predicted"/>
<feature type="signal peptide" evidence="1">
    <location>
        <begin position="1"/>
        <end position="27"/>
    </location>
</feature>
<organism evidence="2 3">
    <name type="scientific">Aldrovandia affinis</name>
    <dbReference type="NCBI Taxonomy" id="143900"/>
    <lineage>
        <taxon>Eukaryota</taxon>
        <taxon>Metazoa</taxon>
        <taxon>Chordata</taxon>
        <taxon>Craniata</taxon>
        <taxon>Vertebrata</taxon>
        <taxon>Euteleostomi</taxon>
        <taxon>Actinopterygii</taxon>
        <taxon>Neopterygii</taxon>
        <taxon>Teleostei</taxon>
        <taxon>Notacanthiformes</taxon>
        <taxon>Halosauridae</taxon>
        <taxon>Aldrovandia</taxon>
    </lineage>
</organism>
<dbReference type="Proteomes" id="UP001221898">
    <property type="component" value="Unassembled WGS sequence"/>
</dbReference>
<dbReference type="InterPro" id="IPR043502">
    <property type="entry name" value="DNA/RNA_pol_sf"/>
</dbReference>
<comment type="caution">
    <text evidence="2">The sequence shown here is derived from an EMBL/GenBank/DDBJ whole genome shotgun (WGS) entry which is preliminary data.</text>
</comment>
<dbReference type="Gene3D" id="3.10.10.10">
    <property type="entry name" value="HIV Type 1 Reverse Transcriptase, subunit A, domain 1"/>
    <property type="match status" value="1"/>
</dbReference>